<reference evidence="1 2" key="1">
    <citation type="journal article" date="2016" name="G3 (Bethesda)">
        <title>First Draft Assembly and Annotation of the Genome of a California Endemic Oak Quercus lobata Nee (Fagaceae).</title>
        <authorList>
            <person name="Sork V.L."/>
            <person name="Fitz-Gibbon S.T."/>
            <person name="Puiu D."/>
            <person name="Crepeau M."/>
            <person name="Gugger P.F."/>
            <person name="Sherman R."/>
            <person name="Stevens K."/>
            <person name="Langley C.H."/>
            <person name="Pellegrini M."/>
            <person name="Salzberg S.L."/>
        </authorList>
    </citation>
    <scope>NUCLEOTIDE SEQUENCE [LARGE SCALE GENOMIC DNA]</scope>
    <source>
        <strain evidence="1 2">cv. SW786</strain>
    </source>
</reference>
<dbReference type="AlphaFoldDB" id="A0A7N2RF77"/>
<evidence type="ECO:0000313" key="1">
    <source>
        <dbReference type="EnsemblPlants" id="QL12p042148:mrna"/>
    </source>
</evidence>
<evidence type="ECO:0000313" key="2">
    <source>
        <dbReference type="Proteomes" id="UP000594261"/>
    </source>
</evidence>
<keyword evidence="2" id="KW-1185">Reference proteome</keyword>
<proteinExistence type="predicted"/>
<accession>A0A7N2RF77</accession>
<dbReference type="Gramene" id="QL12p042148:mrna">
    <property type="protein sequence ID" value="QL12p042148:mrna"/>
    <property type="gene ID" value="QL12p042148"/>
</dbReference>
<dbReference type="Proteomes" id="UP000594261">
    <property type="component" value="Chromosome 12"/>
</dbReference>
<protein>
    <submittedName>
        <fullName evidence="1">Uncharacterized protein</fullName>
    </submittedName>
</protein>
<name>A0A7N2RF77_QUELO</name>
<dbReference type="EMBL" id="LRBV02000012">
    <property type="status" value="NOT_ANNOTATED_CDS"/>
    <property type="molecule type" value="Genomic_DNA"/>
</dbReference>
<dbReference type="EnsemblPlants" id="QL12p042148:mrna">
    <property type="protein sequence ID" value="QL12p042148:mrna"/>
    <property type="gene ID" value="QL12p042148"/>
</dbReference>
<sequence length="139" mass="15092">MVRNKNKAVMEKHMAMSEEMAKMVSIEWLSRIGFPFSSLMLPGTVVDEAKATVAMSAVKTEQDSERETRKRDVNIKGTDIAILLGLPATLNYRQLAWIGGCGSGYGGGGGSIIQELPTGVFWGLKDSGSTAFFVDHHAR</sequence>
<reference evidence="1" key="2">
    <citation type="submission" date="2021-01" db="UniProtKB">
        <authorList>
            <consortium name="EnsemblPlants"/>
        </authorList>
    </citation>
    <scope>IDENTIFICATION</scope>
</reference>
<dbReference type="InParanoid" id="A0A7N2RF77"/>
<organism evidence="1 2">
    <name type="scientific">Quercus lobata</name>
    <name type="common">Valley oak</name>
    <dbReference type="NCBI Taxonomy" id="97700"/>
    <lineage>
        <taxon>Eukaryota</taxon>
        <taxon>Viridiplantae</taxon>
        <taxon>Streptophyta</taxon>
        <taxon>Embryophyta</taxon>
        <taxon>Tracheophyta</taxon>
        <taxon>Spermatophyta</taxon>
        <taxon>Magnoliopsida</taxon>
        <taxon>eudicotyledons</taxon>
        <taxon>Gunneridae</taxon>
        <taxon>Pentapetalae</taxon>
        <taxon>rosids</taxon>
        <taxon>fabids</taxon>
        <taxon>Fagales</taxon>
        <taxon>Fagaceae</taxon>
        <taxon>Quercus</taxon>
    </lineage>
</organism>